<dbReference type="EMBL" id="CP048113">
    <property type="protein sequence ID" value="QHS58242.1"/>
    <property type="molecule type" value="Genomic_DNA"/>
</dbReference>
<name>A0A6B9Z7M7_9BACT</name>
<dbReference type="InterPro" id="IPR014710">
    <property type="entry name" value="RmlC-like_jellyroll"/>
</dbReference>
<proteinExistence type="predicted"/>
<dbReference type="SUPFAM" id="SSF51182">
    <property type="entry name" value="RmlC-like cupins"/>
    <property type="match status" value="1"/>
</dbReference>
<dbReference type="Proteomes" id="UP000476411">
    <property type="component" value="Chromosome"/>
</dbReference>
<sequence>MSDTVTLINGNVFSDERGTLRFVNDFSFPDVKRFYQIIHPSTATIRAWQGHRVEHKYFYVVSGTFAVAWVKIDDWDHPSPALEAAYKVLTANSPAVLSVPPGYANGLKALEPDSVLMIYSNLTLEGSANDRWSFNPAWWLDWEALSVKTATI</sequence>
<organism evidence="1 2">
    <name type="scientific">Chitinophaga agri</name>
    <dbReference type="NCBI Taxonomy" id="2703787"/>
    <lineage>
        <taxon>Bacteria</taxon>
        <taxon>Pseudomonadati</taxon>
        <taxon>Bacteroidota</taxon>
        <taxon>Chitinophagia</taxon>
        <taxon>Chitinophagales</taxon>
        <taxon>Chitinophagaceae</taxon>
        <taxon>Chitinophaga</taxon>
    </lineage>
</organism>
<evidence type="ECO:0000313" key="1">
    <source>
        <dbReference type="EMBL" id="QHS58242.1"/>
    </source>
</evidence>
<dbReference type="AlphaFoldDB" id="A0A6B9Z7M7"/>
<dbReference type="Gene3D" id="2.60.120.10">
    <property type="entry name" value="Jelly Rolls"/>
    <property type="match status" value="1"/>
</dbReference>
<dbReference type="KEGG" id="chih:GWR21_01120"/>
<dbReference type="InterPro" id="IPR011051">
    <property type="entry name" value="RmlC_Cupin_sf"/>
</dbReference>
<protein>
    <recommendedName>
        <fullName evidence="3">Sugar epimerase</fullName>
    </recommendedName>
</protein>
<accession>A0A6B9Z7M7</accession>
<evidence type="ECO:0008006" key="3">
    <source>
        <dbReference type="Google" id="ProtNLM"/>
    </source>
</evidence>
<evidence type="ECO:0000313" key="2">
    <source>
        <dbReference type="Proteomes" id="UP000476411"/>
    </source>
</evidence>
<gene>
    <name evidence="1" type="ORF">GWR21_01120</name>
</gene>
<keyword evidence="2" id="KW-1185">Reference proteome</keyword>
<reference evidence="1 2" key="1">
    <citation type="submission" date="2020-01" db="EMBL/GenBank/DDBJ databases">
        <title>Complete genome sequence of Chitinophaga sp. H33E-04 isolated from quinoa roots.</title>
        <authorList>
            <person name="Weon H.-Y."/>
            <person name="Lee S.A."/>
        </authorList>
    </citation>
    <scope>NUCLEOTIDE SEQUENCE [LARGE SCALE GENOMIC DNA]</scope>
    <source>
        <strain evidence="1 2">H33E-04</strain>
    </source>
</reference>
<dbReference type="RefSeq" id="WP_162329947.1">
    <property type="nucleotide sequence ID" value="NZ_CP048113.1"/>
</dbReference>